<evidence type="ECO:0000256" key="2">
    <source>
        <dbReference type="ARBA" id="ARBA00022692"/>
    </source>
</evidence>
<comment type="caution">
    <text evidence="7">The sequence shown here is derived from an EMBL/GenBank/DDBJ whole genome shotgun (WGS) entry which is preliminary data.</text>
</comment>
<feature type="transmembrane region" description="Helical" evidence="5">
    <location>
        <begin position="121"/>
        <end position="139"/>
    </location>
</feature>
<feature type="transmembrane region" description="Helical" evidence="5">
    <location>
        <begin position="89"/>
        <end position="109"/>
    </location>
</feature>
<dbReference type="Proteomes" id="UP000027100">
    <property type="component" value="Unassembled WGS sequence"/>
</dbReference>
<feature type="transmembrane region" description="Helical" evidence="5">
    <location>
        <begin position="37"/>
        <end position="57"/>
    </location>
</feature>
<dbReference type="PATRIC" id="fig|1280954.3.peg.3204"/>
<keyword evidence="4 5" id="KW-0472">Membrane</keyword>
<dbReference type="EMBL" id="ARYM01000022">
    <property type="protein sequence ID" value="KCZ97307.1"/>
    <property type="molecule type" value="Genomic_DNA"/>
</dbReference>
<dbReference type="InterPro" id="IPR007016">
    <property type="entry name" value="O-antigen_ligase-rel_domated"/>
</dbReference>
<keyword evidence="3 5" id="KW-1133">Transmembrane helix</keyword>
<evidence type="ECO:0000256" key="1">
    <source>
        <dbReference type="ARBA" id="ARBA00004141"/>
    </source>
</evidence>
<gene>
    <name evidence="7" type="ORF">HPO_15858</name>
</gene>
<evidence type="ECO:0000256" key="5">
    <source>
        <dbReference type="SAM" id="Phobius"/>
    </source>
</evidence>
<dbReference type="PANTHER" id="PTHR37422:SF17">
    <property type="entry name" value="O-ANTIGEN LIGASE"/>
    <property type="match status" value="1"/>
</dbReference>
<dbReference type="InterPro" id="IPR051533">
    <property type="entry name" value="WaaL-like"/>
</dbReference>
<sequence length="388" mass="42957">MFIIYLPIEAFSPLRYLCILGFLAIAAYDYKRIVPLLVRCWPLFTLAILGLASVGWAPYPAEAFRQGVLFFLSAFVAVVIAVHLTPQQILRIIMFAGMATTIASIPFWGTFAGGGPYASKNYFAVHMLFCMLLSLITVLNEKEPLFLRLLALPFVPTCLLFIFMADSATSLVFAVLGGAGLIAIKFFWAPATKVRGLSMLVILFALVVVLVGALAVFNMPQNTFVERFLDIVGKDATLTGRTALWEGARLAAEEKPWFGLGLEGFWYYDSGAAQTLNENDFKAFGTKLTFHNAYWEVRVHLGYVGLALFLFFLGWTSLRLLYLWFQDGSLVNSALVLLVAVNLTMTFTESLLWGMFTTPVLLQSLAGIVPFKLHAPKLEGRARIVPAS</sequence>
<dbReference type="GO" id="GO:0016020">
    <property type="term" value="C:membrane"/>
    <property type="evidence" value="ECO:0007669"/>
    <property type="project" value="UniProtKB-SubCell"/>
</dbReference>
<evidence type="ECO:0000313" key="7">
    <source>
        <dbReference type="EMBL" id="KCZ97307.1"/>
    </source>
</evidence>
<evidence type="ECO:0000256" key="4">
    <source>
        <dbReference type="ARBA" id="ARBA00023136"/>
    </source>
</evidence>
<feature type="domain" description="O-antigen ligase-related" evidence="6">
    <location>
        <begin position="158"/>
        <end position="310"/>
    </location>
</feature>
<keyword evidence="2 5" id="KW-0812">Transmembrane</keyword>
<comment type="subcellular location">
    <subcellularLocation>
        <location evidence="1">Membrane</location>
        <topology evidence="1">Multi-pass membrane protein</topology>
    </subcellularLocation>
</comment>
<organism evidence="7 8">
    <name type="scientific">Hyphomonas polymorpha PS728</name>
    <dbReference type="NCBI Taxonomy" id="1280954"/>
    <lineage>
        <taxon>Bacteria</taxon>
        <taxon>Pseudomonadati</taxon>
        <taxon>Pseudomonadota</taxon>
        <taxon>Alphaproteobacteria</taxon>
        <taxon>Hyphomonadales</taxon>
        <taxon>Hyphomonadaceae</taxon>
        <taxon>Hyphomonas</taxon>
    </lineage>
</organism>
<feature type="transmembrane region" description="Helical" evidence="5">
    <location>
        <begin position="200"/>
        <end position="219"/>
    </location>
</feature>
<feature type="transmembrane region" description="Helical" evidence="5">
    <location>
        <begin position="329"/>
        <end position="347"/>
    </location>
</feature>
<evidence type="ECO:0000259" key="6">
    <source>
        <dbReference type="Pfam" id="PF04932"/>
    </source>
</evidence>
<evidence type="ECO:0000256" key="3">
    <source>
        <dbReference type="ARBA" id="ARBA00022989"/>
    </source>
</evidence>
<feature type="transmembrane region" description="Helical" evidence="5">
    <location>
        <begin position="171"/>
        <end position="188"/>
    </location>
</feature>
<protein>
    <submittedName>
        <fullName evidence="7">Putative O-antigen polymerase</fullName>
    </submittedName>
</protein>
<feature type="transmembrane region" description="Helical" evidence="5">
    <location>
        <begin position="146"/>
        <end position="165"/>
    </location>
</feature>
<dbReference type="AlphaFoldDB" id="A0A062V5S4"/>
<proteinExistence type="predicted"/>
<name>A0A062V5S4_9PROT</name>
<dbReference type="PANTHER" id="PTHR37422">
    <property type="entry name" value="TEICHURONIC ACID BIOSYNTHESIS PROTEIN TUAE"/>
    <property type="match status" value="1"/>
</dbReference>
<feature type="transmembrane region" description="Helical" evidence="5">
    <location>
        <begin position="301"/>
        <end position="322"/>
    </location>
</feature>
<dbReference type="eggNOG" id="COG3307">
    <property type="taxonomic scope" value="Bacteria"/>
</dbReference>
<reference evidence="7 8" key="1">
    <citation type="journal article" date="2014" name="Antonie Van Leeuwenhoek">
        <title>Hyphomonas beringensis sp. nov. and Hyphomonas chukchiensis sp. nov., isolated from surface seawater of the Bering Sea and Chukchi Sea.</title>
        <authorList>
            <person name="Li C."/>
            <person name="Lai Q."/>
            <person name="Li G."/>
            <person name="Dong C."/>
            <person name="Wang J."/>
            <person name="Liao Y."/>
            <person name="Shao Z."/>
        </authorList>
    </citation>
    <scope>NUCLEOTIDE SEQUENCE [LARGE SCALE GENOMIC DNA]</scope>
    <source>
        <strain evidence="7 8">PS728</strain>
    </source>
</reference>
<keyword evidence="8" id="KW-1185">Reference proteome</keyword>
<evidence type="ECO:0000313" key="8">
    <source>
        <dbReference type="Proteomes" id="UP000027100"/>
    </source>
</evidence>
<dbReference type="Pfam" id="PF04932">
    <property type="entry name" value="Wzy_C"/>
    <property type="match status" value="1"/>
</dbReference>
<dbReference type="STRING" id="1280954.HPO_15858"/>
<feature type="transmembrane region" description="Helical" evidence="5">
    <location>
        <begin position="63"/>
        <end position="82"/>
    </location>
</feature>
<feature type="transmembrane region" description="Helical" evidence="5">
    <location>
        <begin position="12"/>
        <end position="30"/>
    </location>
</feature>
<accession>A0A062V5S4</accession>